<gene>
    <name evidence="2" type="ORF">R3P38DRAFT_2874451</name>
</gene>
<dbReference type="AlphaFoldDB" id="A0AAW0D652"/>
<evidence type="ECO:0000256" key="1">
    <source>
        <dbReference type="SAM" id="MobiDB-lite"/>
    </source>
</evidence>
<evidence type="ECO:0000313" key="3">
    <source>
        <dbReference type="Proteomes" id="UP001362999"/>
    </source>
</evidence>
<organism evidence="2 3">
    <name type="scientific">Favolaschia claudopus</name>
    <dbReference type="NCBI Taxonomy" id="2862362"/>
    <lineage>
        <taxon>Eukaryota</taxon>
        <taxon>Fungi</taxon>
        <taxon>Dikarya</taxon>
        <taxon>Basidiomycota</taxon>
        <taxon>Agaricomycotina</taxon>
        <taxon>Agaricomycetes</taxon>
        <taxon>Agaricomycetidae</taxon>
        <taxon>Agaricales</taxon>
        <taxon>Marasmiineae</taxon>
        <taxon>Mycenaceae</taxon>
        <taxon>Favolaschia</taxon>
    </lineage>
</organism>
<proteinExistence type="predicted"/>
<comment type="caution">
    <text evidence="2">The sequence shown here is derived from an EMBL/GenBank/DDBJ whole genome shotgun (WGS) entry which is preliminary data.</text>
</comment>
<keyword evidence="3" id="KW-1185">Reference proteome</keyword>
<evidence type="ECO:0000313" key="2">
    <source>
        <dbReference type="EMBL" id="KAK7046561.1"/>
    </source>
</evidence>
<dbReference type="Proteomes" id="UP001362999">
    <property type="component" value="Unassembled WGS sequence"/>
</dbReference>
<protein>
    <submittedName>
        <fullName evidence="2">Uncharacterized protein</fullName>
    </submittedName>
</protein>
<feature type="region of interest" description="Disordered" evidence="1">
    <location>
        <begin position="186"/>
        <end position="259"/>
    </location>
</feature>
<name>A0AAW0D652_9AGAR</name>
<accession>A0AAW0D652</accession>
<reference evidence="2 3" key="1">
    <citation type="journal article" date="2024" name="J Genomics">
        <title>Draft genome sequencing and assembly of Favolaschia claudopus CIRM-BRFM 2984 isolated from oak limbs.</title>
        <authorList>
            <person name="Navarro D."/>
            <person name="Drula E."/>
            <person name="Chaduli D."/>
            <person name="Cazenave R."/>
            <person name="Ahrendt S."/>
            <person name="Wang J."/>
            <person name="Lipzen A."/>
            <person name="Daum C."/>
            <person name="Barry K."/>
            <person name="Grigoriev I.V."/>
            <person name="Favel A."/>
            <person name="Rosso M.N."/>
            <person name="Martin F."/>
        </authorList>
    </citation>
    <scope>NUCLEOTIDE SEQUENCE [LARGE SCALE GENOMIC DNA]</scope>
    <source>
        <strain evidence="2 3">CIRM-BRFM 2984</strain>
    </source>
</reference>
<dbReference type="EMBL" id="JAWWNJ010000010">
    <property type="protein sequence ID" value="KAK7046561.1"/>
    <property type="molecule type" value="Genomic_DNA"/>
</dbReference>
<feature type="compositionally biased region" description="Low complexity" evidence="1">
    <location>
        <begin position="240"/>
        <end position="249"/>
    </location>
</feature>
<sequence length="484" mass="52823">MAASGVPPELLTPPSSKRYIIPEYGAFVGFTLDPIASLSQGAQSDPEAVELCKKLVCKQYVGIVVDREGLYMPWLPYNSCYVRLIQQGQPKGDPEQFIEPSMSVPVLPMTEDPESHVSGRTPIKPSEPLPWKDCYISIAADAVVRSPSMWTTDVPNWTIDEDQQDELHVMMVTDIRRMDLLQAQAQASRAPFTNPGAPNESSASPPAQEARDTSRTSPDLSPVGISDGVETHPRTHHGSGSDSASNSVSEPDADDEELEDDDEALFNELFGGSPSTEFALTVHFTHDLLSVKEFNDPADYYKEAKAIEKIEQDAAPRVKESRALKLKDEIKRAKEADSALYDGQTYGMLIERDSPHVARARALILQRREAEIRANAVLTPFPEILMGIKSDNVHPDTPLAALPDDVPKDSDAPYTAPSLIKEQPAVAQGTTVEEPVDASDAGKVSQVKVKHKIRGLAAGALAGIVSKLKKSSKVALRTIKRFRP</sequence>